<dbReference type="Gene3D" id="3.60.21.10">
    <property type="match status" value="1"/>
</dbReference>
<organism evidence="2 3">
    <name type="scientific">Sulfolobus tengchongensis</name>
    <dbReference type="NCBI Taxonomy" id="207809"/>
    <lineage>
        <taxon>Archaea</taxon>
        <taxon>Thermoproteota</taxon>
        <taxon>Thermoprotei</taxon>
        <taxon>Sulfolobales</taxon>
        <taxon>Sulfolobaceae</taxon>
        <taxon>Sulfolobus</taxon>
    </lineage>
</organism>
<evidence type="ECO:0000259" key="1">
    <source>
        <dbReference type="Pfam" id="PF00149"/>
    </source>
</evidence>
<dbReference type="GeneID" id="89335956"/>
<evidence type="ECO:0000313" key="2">
    <source>
        <dbReference type="EMBL" id="WWQ61299.1"/>
    </source>
</evidence>
<dbReference type="InterPro" id="IPR004843">
    <property type="entry name" value="Calcineurin-like_PHP"/>
</dbReference>
<dbReference type="InterPro" id="IPR016538">
    <property type="entry name" value="UCP008292"/>
</dbReference>
<dbReference type="EMBL" id="CP146016">
    <property type="protein sequence ID" value="WWQ61299.1"/>
    <property type="molecule type" value="Genomic_DNA"/>
</dbReference>
<name>A0AAX4L2Y7_9CREN</name>
<dbReference type="Proteomes" id="UP001432202">
    <property type="component" value="Chromosome"/>
</dbReference>
<dbReference type="CDD" id="cd00838">
    <property type="entry name" value="MPP_superfamily"/>
    <property type="match status" value="1"/>
</dbReference>
<protein>
    <submittedName>
        <fullName evidence="2">Metallophosphoesterase</fullName>
    </submittedName>
</protein>
<evidence type="ECO:0000313" key="3">
    <source>
        <dbReference type="Proteomes" id="UP001432202"/>
    </source>
</evidence>
<dbReference type="GO" id="GO:0016787">
    <property type="term" value="F:hydrolase activity"/>
    <property type="evidence" value="ECO:0007669"/>
    <property type="project" value="InterPro"/>
</dbReference>
<proteinExistence type="predicted"/>
<feature type="domain" description="Calcineurin-like phosphoesterase" evidence="1">
    <location>
        <begin position="1"/>
        <end position="197"/>
    </location>
</feature>
<dbReference type="Pfam" id="PF00149">
    <property type="entry name" value="Metallophos"/>
    <property type="match status" value="1"/>
</dbReference>
<dbReference type="RefSeq" id="WP_338603409.1">
    <property type="nucleotide sequence ID" value="NZ_CP146016.1"/>
</dbReference>
<dbReference type="PIRSF" id="PIRSF008292">
    <property type="entry name" value="UCP008292"/>
    <property type="match status" value="1"/>
</dbReference>
<accession>A0AAX4L2Y7</accession>
<sequence>MLIISTSDIHSPKYLNEFFLALRDIIDIKADLAILAGDLVERGYYQHFSPIYEALKKRVKHIISTFGNEDFVENRKYYREKYSDIIWLEDDKTEIDVGGRKILIVGSEGVLEKPTVWQASNGVDENFYMRRLEKITEMICNSKADIKILVTHYASTFQTVFGERKSVYPYLGYRVIEELSLKGKECLPNIALHGHAHFAKRTFSLVKNVRVYNVALPANKRLVTIQTLL</sequence>
<gene>
    <name evidence="2" type="ORF">V6M85_04270</name>
</gene>
<dbReference type="AlphaFoldDB" id="A0AAX4L2Y7"/>
<dbReference type="InterPro" id="IPR051158">
    <property type="entry name" value="Metallophosphoesterase_sf"/>
</dbReference>
<reference evidence="2 3" key="1">
    <citation type="submission" date="2024-02" db="EMBL/GenBank/DDBJ databases">
        <title>STSV induces naive adaptation in Sulfolobus.</title>
        <authorList>
            <person name="Xiang X."/>
            <person name="Song M."/>
        </authorList>
    </citation>
    <scope>NUCLEOTIDE SEQUENCE [LARGE SCALE GENOMIC DNA]</scope>
    <source>
        <strain evidence="2 3">RT2</strain>
    </source>
</reference>
<dbReference type="PANTHER" id="PTHR31302:SF0">
    <property type="entry name" value="TRANSMEMBRANE PROTEIN WITH METALLOPHOSPHOESTERASE DOMAIN"/>
    <property type="match status" value="1"/>
</dbReference>
<keyword evidence="3" id="KW-1185">Reference proteome</keyword>
<dbReference type="SUPFAM" id="SSF56300">
    <property type="entry name" value="Metallo-dependent phosphatases"/>
    <property type="match status" value="1"/>
</dbReference>
<dbReference type="PANTHER" id="PTHR31302">
    <property type="entry name" value="TRANSMEMBRANE PROTEIN WITH METALLOPHOSPHOESTERASE DOMAIN-RELATED"/>
    <property type="match status" value="1"/>
</dbReference>
<dbReference type="InterPro" id="IPR029052">
    <property type="entry name" value="Metallo-depent_PP-like"/>
</dbReference>